<evidence type="ECO:0000313" key="11">
    <source>
        <dbReference type="EMBL" id="MRW89662.1"/>
    </source>
</evidence>
<proteinExistence type="inferred from homology"/>
<dbReference type="InterPro" id="IPR000425">
    <property type="entry name" value="MIP"/>
</dbReference>
<feature type="short sequence motif" description="NPA 2" evidence="10">
    <location>
        <begin position="184"/>
        <end position="186"/>
    </location>
</feature>
<evidence type="ECO:0000256" key="2">
    <source>
        <dbReference type="ARBA" id="ARBA00006175"/>
    </source>
</evidence>
<dbReference type="PANTHER" id="PTHR19139:SF199">
    <property type="entry name" value="MIP17260P"/>
    <property type="match status" value="1"/>
</dbReference>
<feature type="site" description="Involved in tetramerization or stability of the tetramer" evidence="10">
    <location>
        <position position="19"/>
    </location>
</feature>
<feature type="site" description="Selectivity filter" evidence="10">
    <location>
        <position position="42"/>
    </location>
</feature>
<feature type="transmembrane region" description="Helical" evidence="10">
    <location>
        <begin position="203"/>
        <end position="224"/>
    </location>
</feature>
<keyword evidence="6 10" id="KW-0812">Transmembrane</keyword>
<organism evidence="11 12">
    <name type="scientific">Duganella guangzhouensis</name>
    <dbReference type="NCBI Taxonomy" id="2666084"/>
    <lineage>
        <taxon>Bacteria</taxon>
        <taxon>Pseudomonadati</taxon>
        <taxon>Pseudomonadota</taxon>
        <taxon>Betaproteobacteria</taxon>
        <taxon>Burkholderiales</taxon>
        <taxon>Oxalobacteraceae</taxon>
        <taxon>Telluria group</taxon>
        <taxon>Duganella</taxon>
    </lineage>
</organism>
<keyword evidence="12" id="KW-1185">Reference proteome</keyword>
<name>A0A6I2KVV8_9BURK</name>
<comment type="function">
    <text evidence="10">Channel that permits osmotically driven movement of water in both directions. It is involved in the osmoregulation and in the maintenance of cell turgor during volume expansion in rapidly growing cells. It mediates rapid entry or exit of water in response to abrupt changes in osmolarity.</text>
</comment>
<evidence type="ECO:0000256" key="10">
    <source>
        <dbReference type="HAMAP-Rule" id="MF_01146"/>
    </source>
</evidence>
<dbReference type="PROSITE" id="PS51257">
    <property type="entry name" value="PROKAR_LIPOPROTEIN"/>
    <property type="match status" value="1"/>
</dbReference>
<dbReference type="InterPro" id="IPR022357">
    <property type="entry name" value="MIP_CS"/>
</dbReference>
<feature type="transmembrane region" description="Helical" evidence="10">
    <location>
        <begin position="80"/>
        <end position="102"/>
    </location>
</feature>
<comment type="domain">
    <text evidence="10">Aquaporins contain two tandem repeats each containing three membrane-spanning domains and a pore-forming loop with the signature motif Asn-Pro-Ala (NPA).</text>
</comment>
<dbReference type="FunFam" id="1.20.1080.10:FF:000007">
    <property type="entry name" value="Aquaporin Z"/>
    <property type="match status" value="1"/>
</dbReference>
<dbReference type="AlphaFoldDB" id="A0A6I2KVV8"/>
<dbReference type="Proteomes" id="UP000433309">
    <property type="component" value="Unassembled WGS sequence"/>
</dbReference>
<feature type="site" description="Selectivity filter" evidence="10">
    <location>
        <position position="172"/>
    </location>
</feature>
<dbReference type="NCBIfam" id="NF003838">
    <property type="entry name" value="PRK05420.1"/>
    <property type="match status" value="1"/>
</dbReference>
<feature type="transmembrane region" description="Helical" evidence="10">
    <location>
        <begin position="35"/>
        <end position="59"/>
    </location>
</feature>
<comment type="catalytic activity">
    <reaction evidence="10">
        <text>H2O(in) = H2O(out)</text>
        <dbReference type="Rhea" id="RHEA:29667"/>
        <dbReference type="ChEBI" id="CHEBI:15377"/>
    </reaction>
</comment>
<comment type="similarity">
    <text evidence="2 10">Belongs to the MIP/aquaporin (TC 1.A.8) family.</text>
</comment>
<feature type="transmembrane region" description="Helical" evidence="10">
    <location>
        <begin position="127"/>
        <end position="150"/>
    </location>
</feature>
<keyword evidence="5" id="KW-0997">Cell inner membrane</keyword>
<keyword evidence="4 10" id="KW-1003">Cell membrane</keyword>
<gene>
    <name evidence="10 11" type="primary">aqpZ</name>
    <name evidence="11" type="ORF">GJ699_06675</name>
</gene>
<feature type="transmembrane region" description="Helical" evidence="10">
    <location>
        <begin position="162"/>
        <end position="183"/>
    </location>
</feature>
<keyword evidence="8 10" id="KW-1133">Transmembrane helix</keyword>
<dbReference type="CDD" id="cd00333">
    <property type="entry name" value="MIP"/>
    <property type="match status" value="1"/>
</dbReference>
<comment type="caution">
    <text evidence="10">Lacks conserved residue(s) required for the propagation of feature annotation.</text>
</comment>
<reference evidence="11 12" key="1">
    <citation type="submission" date="2019-11" db="EMBL/GenBank/DDBJ databases">
        <title>Novel species isolated from a subtropical stream in China.</title>
        <authorList>
            <person name="Lu H."/>
        </authorList>
    </citation>
    <scope>NUCLEOTIDE SEQUENCE [LARGE SCALE GENOMIC DNA]</scope>
    <source>
        <strain evidence="11 12">FT80W</strain>
    </source>
</reference>
<dbReference type="HAMAP" id="MF_01146">
    <property type="entry name" value="Aquaporin_Z"/>
    <property type="match status" value="1"/>
</dbReference>
<evidence type="ECO:0000256" key="3">
    <source>
        <dbReference type="ARBA" id="ARBA00022448"/>
    </source>
</evidence>
<keyword evidence="9 10" id="KW-0472">Membrane</keyword>
<evidence type="ECO:0000256" key="9">
    <source>
        <dbReference type="ARBA" id="ARBA00023136"/>
    </source>
</evidence>
<dbReference type="GO" id="GO:0015250">
    <property type="term" value="F:water channel activity"/>
    <property type="evidence" value="ECO:0007669"/>
    <property type="project" value="UniProtKB-UniRule"/>
</dbReference>
<sequence>MKSYGAEFFGTFWLVLGGCGSAVLAAAFPGLGIGFVGVSLAFGLTVLTMAYAIGHISGCHLNPAVSIGLWAGGRFPANKLLPYIVAQVLGGIVAGGVLYLIASGKAGFDVAGGFASNGYGEHSPGGFSLTAALVCEVVLTMMFLIVILGATDARAPAGFAPLPIGLCLTLIHLISIPVTNTSVNPARSTAVAVYVGGWATSQLWLFWVAPIVGALLGAVVYRLIGSKD</sequence>
<dbReference type="InterPro" id="IPR023743">
    <property type="entry name" value="Aquaporin_Z"/>
</dbReference>
<dbReference type="InterPro" id="IPR023271">
    <property type="entry name" value="Aquaporin-like"/>
</dbReference>
<evidence type="ECO:0000256" key="6">
    <source>
        <dbReference type="ARBA" id="ARBA00022692"/>
    </source>
</evidence>
<evidence type="ECO:0000256" key="8">
    <source>
        <dbReference type="ARBA" id="ARBA00022989"/>
    </source>
</evidence>
<evidence type="ECO:0000256" key="7">
    <source>
        <dbReference type="ARBA" id="ARBA00022737"/>
    </source>
</evidence>
<dbReference type="Gene3D" id="1.20.1080.10">
    <property type="entry name" value="Glycerol uptake facilitator protein"/>
    <property type="match status" value="1"/>
</dbReference>
<dbReference type="Pfam" id="PF00230">
    <property type="entry name" value="MIP"/>
    <property type="match status" value="1"/>
</dbReference>
<keyword evidence="3 10" id="KW-0813">Transport</keyword>
<dbReference type="NCBIfam" id="TIGR00861">
    <property type="entry name" value="MIP"/>
    <property type="match status" value="1"/>
</dbReference>
<keyword evidence="7 10" id="KW-0677">Repeat</keyword>
<comment type="subcellular location">
    <subcellularLocation>
        <location evidence="1 10">Cell membrane</location>
        <topology evidence="1 10">Multi-pass membrane protein</topology>
    </subcellularLocation>
</comment>
<dbReference type="SUPFAM" id="SSF81338">
    <property type="entry name" value="Aquaporin-like"/>
    <property type="match status" value="1"/>
</dbReference>
<dbReference type="EMBL" id="WKJK01000003">
    <property type="protein sequence ID" value="MRW89662.1"/>
    <property type="molecule type" value="Genomic_DNA"/>
</dbReference>
<feature type="short sequence motif" description="NPA 1" evidence="10">
    <location>
        <begin position="62"/>
        <end position="64"/>
    </location>
</feature>
<dbReference type="PRINTS" id="PR00783">
    <property type="entry name" value="MINTRINSICP"/>
</dbReference>
<evidence type="ECO:0000256" key="4">
    <source>
        <dbReference type="ARBA" id="ARBA00022475"/>
    </source>
</evidence>
<evidence type="ECO:0000313" key="12">
    <source>
        <dbReference type="Proteomes" id="UP000433309"/>
    </source>
</evidence>
<feature type="site" description="Selectivity filter" evidence="10">
    <location>
        <position position="187"/>
    </location>
</feature>
<dbReference type="InterPro" id="IPR034294">
    <property type="entry name" value="Aquaporin_transptr"/>
</dbReference>
<accession>A0A6I2KVV8</accession>
<dbReference type="PROSITE" id="PS00221">
    <property type="entry name" value="MIP"/>
    <property type="match status" value="1"/>
</dbReference>
<evidence type="ECO:0000256" key="5">
    <source>
        <dbReference type="ARBA" id="ARBA00022519"/>
    </source>
</evidence>
<dbReference type="PANTHER" id="PTHR19139">
    <property type="entry name" value="AQUAPORIN TRANSPORTER"/>
    <property type="match status" value="1"/>
</dbReference>
<feature type="site" description="Selectivity filter" evidence="10">
    <location>
        <position position="181"/>
    </location>
</feature>
<comment type="caution">
    <text evidence="11">The sequence shown here is derived from an EMBL/GenBank/DDBJ whole genome shotgun (WGS) entry which is preliminary data.</text>
</comment>
<protein>
    <recommendedName>
        <fullName evidence="10">Aquaporin Z</fullName>
    </recommendedName>
</protein>
<dbReference type="RefSeq" id="WP_154374381.1">
    <property type="nucleotide sequence ID" value="NZ_WKJK01000003.1"/>
</dbReference>
<dbReference type="GO" id="GO:0005886">
    <property type="term" value="C:plasma membrane"/>
    <property type="evidence" value="ECO:0007669"/>
    <property type="project" value="UniProtKB-SubCell"/>
</dbReference>
<evidence type="ECO:0000256" key="1">
    <source>
        <dbReference type="ARBA" id="ARBA00004651"/>
    </source>
</evidence>
<comment type="subunit">
    <text evidence="10">Homotetramer.</text>
</comment>